<dbReference type="Proteomes" id="UP000502508">
    <property type="component" value="Chromosome"/>
</dbReference>
<accession>A0A6F8XRD5</accession>
<feature type="transmembrane region" description="Helical" evidence="1">
    <location>
        <begin position="575"/>
        <end position="595"/>
    </location>
</feature>
<name>A0A6F8XRD5_9ACTN</name>
<feature type="transmembrane region" description="Helical" evidence="1">
    <location>
        <begin position="364"/>
        <end position="381"/>
    </location>
</feature>
<feature type="transmembrane region" description="Helical" evidence="1">
    <location>
        <begin position="286"/>
        <end position="306"/>
    </location>
</feature>
<keyword evidence="3" id="KW-1185">Reference proteome</keyword>
<gene>
    <name evidence="2" type="ORF">Pflav_027770</name>
</gene>
<feature type="transmembrane region" description="Helical" evidence="1">
    <location>
        <begin position="224"/>
        <end position="244"/>
    </location>
</feature>
<feature type="transmembrane region" description="Helical" evidence="1">
    <location>
        <begin position="541"/>
        <end position="563"/>
    </location>
</feature>
<feature type="transmembrane region" description="Helical" evidence="1">
    <location>
        <begin position="327"/>
        <end position="344"/>
    </location>
</feature>
<reference evidence="2 3" key="1">
    <citation type="submission" date="2020-03" db="EMBL/GenBank/DDBJ databases">
        <title>Whole genome shotgun sequence of Phytohabitans flavus NBRC 107702.</title>
        <authorList>
            <person name="Komaki H."/>
            <person name="Tamura T."/>
        </authorList>
    </citation>
    <scope>NUCLEOTIDE SEQUENCE [LARGE SCALE GENOMIC DNA]</scope>
    <source>
        <strain evidence="2 3">NBRC 107702</strain>
    </source>
</reference>
<feature type="transmembrane region" description="Helical" evidence="1">
    <location>
        <begin position="133"/>
        <end position="150"/>
    </location>
</feature>
<keyword evidence="1" id="KW-1133">Transmembrane helix</keyword>
<evidence type="ECO:0000313" key="2">
    <source>
        <dbReference type="EMBL" id="BCB76367.1"/>
    </source>
</evidence>
<dbReference type="AlphaFoldDB" id="A0A6F8XRD5"/>
<proteinExistence type="predicted"/>
<protein>
    <submittedName>
        <fullName evidence="2">Uncharacterized protein</fullName>
    </submittedName>
</protein>
<feature type="transmembrane region" description="Helical" evidence="1">
    <location>
        <begin position="615"/>
        <end position="636"/>
    </location>
</feature>
<reference evidence="2 3" key="2">
    <citation type="submission" date="2020-03" db="EMBL/GenBank/DDBJ databases">
        <authorList>
            <person name="Ichikawa N."/>
            <person name="Kimura A."/>
            <person name="Kitahashi Y."/>
            <person name="Uohara A."/>
        </authorList>
    </citation>
    <scope>NUCLEOTIDE SEQUENCE [LARGE SCALE GENOMIC DNA]</scope>
    <source>
        <strain evidence="2 3">NBRC 107702</strain>
    </source>
</reference>
<feature type="transmembrane region" description="Helical" evidence="1">
    <location>
        <begin position="514"/>
        <end position="535"/>
    </location>
</feature>
<dbReference type="EMBL" id="AP022870">
    <property type="protein sequence ID" value="BCB76367.1"/>
    <property type="molecule type" value="Genomic_DNA"/>
</dbReference>
<feature type="transmembrane region" description="Helical" evidence="1">
    <location>
        <begin position="453"/>
        <end position="471"/>
    </location>
</feature>
<keyword evidence="1" id="KW-0472">Membrane</keyword>
<feature type="transmembrane region" description="Helical" evidence="1">
    <location>
        <begin position="477"/>
        <end position="502"/>
    </location>
</feature>
<evidence type="ECO:0000256" key="1">
    <source>
        <dbReference type="SAM" id="Phobius"/>
    </source>
</evidence>
<organism evidence="2 3">
    <name type="scientific">Phytohabitans flavus</name>
    <dbReference type="NCBI Taxonomy" id="1076124"/>
    <lineage>
        <taxon>Bacteria</taxon>
        <taxon>Bacillati</taxon>
        <taxon>Actinomycetota</taxon>
        <taxon>Actinomycetes</taxon>
        <taxon>Micromonosporales</taxon>
        <taxon>Micromonosporaceae</taxon>
    </lineage>
</organism>
<dbReference type="KEGG" id="pfla:Pflav_027770"/>
<feature type="transmembrane region" description="Helical" evidence="1">
    <location>
        <begin position="89"/>
        <end position="113"/>
    </location>
</feature>
<keyword evidence="1" id="KW-0812">Transmembrane</keyword>
<feature type="transmembrane region" description="Helical" evidence="1">
    <location>
        <begin position="413"/>
        <end position="433"/>
    </location>
</feature>
<dbReference type="RefSeq" id="WP_173036441.1">
    <property type="nucleotide sequence ID" value="NZ_AP022870.1"/>
</dbReference>
<evidence type="ECO:0000313" key="3">
    <source>
        <dbReference type="Proteomes" id="UP000502508"/>
    </source>
</evidence>
<feature type="transmembrane region" description="Helical" evidence="1">
    <location>
        <begin position="199"/>
        <end position="217"/>
    </location>
</feature>
<feature type="transmembrane region" description="Helical" evidence="1">
    <location>
        <begin position="162"/>
        <end position="179"/>
    </location>
</feature>
<sequence length="657" mass="66928">MSAGERHALDGLVGALVHSAARRWPPALREEQCREWTAELAVLRDEPGSGLRRFTFALSLALSPAPDDGSGLRGWRELLPGFGARLRPAAVFAVLSLLVMHLWPVRFNLFGYVSESGRSLSNQVSDFSASPNLPLGMLLAWAFVPLCYLIGRRSTVPTANPVAVAGVVTTGAALGYLAYRTVPLLAFSGPTLPQGYVGASLVFVALTTPLLAGVLLVTARRGWVAAIPLVAFGLPLMAVLSWTVGRAVSPGRDYDGMFFDPLTTVMDTRFDRGPFGIGEINAEESLVGALLLLGAMVTAYGFGLAARSRVSAGIPTADSPGWAPARTTAAVGCVAVVVGLAAWVYASSLLRSLSVVTPETGDELRWAAVILAVLGVRVAAARRRGATLAAFLVGGWLLAAQLVLARQAVVDDVLLSIGPGAAAAVIAAGLAWWVPGPHAHLGATEATAVRRSLAVAAVVAAACGPLLVAQADLRPDIAVPAGLTVVLGVVPAMFVVLAAFAAAAARRRPVRPALAARLAVVPAAATAAAGFATSATGVGQGVMLLAGAAGAGLFAVGAGALALAEPGRAAHRGGWAVAAVLAPFVLAPVALYAGIVPGMLLRALVGADPYSTAASFQPGVLLAVLPAAAVLARWLIPGAPVPYALQPDSERPDAAPA</sequence>
<feature type="transmembrane region" description="Helical" evidence="1">
    <location>
        <begin position="388"/>
        <end position="407"/>
    </location>
</feature>